<gene>
    <name evidence="2" type="ORF">MNBD_NITROSPINAE01-1395</name>
</gene>
<dbReference type="AlphaFoldDB" id="A0A3B1CC24"/>
<dbReference type="EMBL" id="UOGC01000161">
    <property type="protein sequence ID" value="VAX24191.1"/>
    <property type="molecule type" value="Genomic_DNA"/>
</dbReference>
<evidence type="ECO:0008006" key="3">
    <source>
        <dbReference type="Google" id="ProtNLM"/>
    </source>
</evidence>
<organism evidence="2">
    <name type="scientific">hydrothermal vent metagenome</name>
    <dbReference type="NCBI Taxonomy" id="652676"/>
    <lineage>
        <taxon>unclassified sequences</taxon>
        <taxon>metagenomes</taxon>
        <taxon>ecological metagenomes</taxon>
    </lineage>
</organism>
<proteinExistence type="predicted"/>
<feature type="non-terminal residue" evidence="2">
    <location>
        <position position="74"/>
    </location>
</feature>
<accession>A0A3B1CC24</accession>
<evidence type="ECO:0000313" key="2">
    <source>
        <dbReference type="EMBL" id="VAX24191.1"/>
    </source>
</evidence>
<protein>
    <recommendedName>
        <fullName evidence="3">ABC transporter permease</fullName>
    </recommendedName>
</protein>
<name>A0A3B1CC24_9ZZZZ</name>
<keyword evidence="1" id="KW-0472">Membrane</keyword>
<reference evidence="2" key="1">
    <citation type="submission" date="2018-06" db="EMBL/GenBank/DDBJ databases">
        <authorList>
            <person name="Zhirakovskaya E."/>
        </authorList>
    </citation>
    <scope>NUCLEOTIDE SEQUENCE</scope>
</reference>
<feature type="transmembrane region" description="Helical" evidence="1">
    <location>
        <begin position="20"/>
        <end position="37"/>
    </location>
</feature>
<sequence length="74" mass="8706">MRNFFFILMKELRSYFNSPVAFVVISIFSILIGYYFYNIFASFSTMSFQVQTDPQLAAKYGALNVTEFVIRPFF</sequence>
<evidence type="ECO:0000256" key="1">
    <source>
        <dbReference type="SAM" id="Phobius"/>
    </source>
</evidence>
<keyword evidence="1" id="KW-0812">Transmembrane</keyword>
<keyword evidence="1" id="KW-1133">Transmembrane helix</keyword>